<dbReference type="AlphaFoldDB" id="A0A377IY75"/>
<evidence type="ECO:0000313" key="5">
    <source>
        <dbReference type="EMBL" id="STO93153.1"/>
    </source>
</evidence>
<reference evidence="5 6" key="1">
    <citation type="submission" date="2018-06" db="EMBL/GenBank/DDBJ databases">
        <authorList>
            <consortium name="Pathogen Informatics"/>
            <person name="Doyle S."/>
        </authorList>
    </citation>
    <scope>NUCLEOTIDE SEQUENCE [LARGE SCALE GENOMIC DNA]</scope>
    <source>
        <strain evidence="5 6">NCTC13335</strain>
    </source>
</reference>
<keyword evidence="3" id="KW-0328">Glycosyltransferase</keyword>
<keyword evidence="4 5" id="KW-0808">Transferase</keyword>
<dbReference type="GO" id="GO:0016758">
    <property type="term" value="F:hexosyltransferase activity"/>
    <property type="evidence" value="ECO:0007669"/>
    <property type="project" value="InterPro"/>
</dbReference>
<dbReference type="Gene3D" id="3.90.550.20">
    <property type="match status" value="1"/>
</dbReference>
<dbReference type="GO" id="GO:0031982">
    <property type="term" value="C:vesicle"/>
    <property type="evidence" value="ECO:0007669"/>
    <property type="project" value="TreeGrafter"/>
</dbReference>
<dbReference type="PANTHER" id="PTHR10462">
    <property type="entry name" value="GLYCOSYLTRANSFERASE-RELATED"/>
    <property type="match status" value="1"/>
</dbReference>
<dbReference type="GO" id="GO:0005975">
    <property type="term" value="P:carbohydrate metabolic process"/>
    <property type="evidence" value="ECO:0007669"/>
    <property type="project" value="InterPro"/>
</dbReference>
<protein>
    <submittedName>
        <fullName evidence="5">Glycosyltransferase</fullName>
    </submittedName>
</protein>
<accession>A0A377IY75</accession>
<dbReference type="SUPFAM" id="SSF53448">
    <property type="entry name" value="Nucleotide-diphospho-sugar transferases"/>
    <property type="match status" value="2"/>
</dbReference>
<evidence type="ECO:0000256" key="4">
    <source>
        <dbReference type="ARBA" id="ARBA00022679"/>
    </source>
</evidence>
<dbReference type="PANTHER" id="PTHR10462:SF49">
    <property type="entry name" value="GLOBOSIDE ALPHA-1,3-N-ACETYLGALACTOSAMINYLTRANSFERASE 1"/>
    <property type="match status" value="1"/>
</dbReference>
<proteinExistence type="inferred from homology"/>
<dbReference type="RefSeq" id="WP_115003036.1">
    <property type="nucleotide sequence ID" value="NZ_UGHS01000004.1"/>
</dbReference>
<dbReference type="InterPro" id="IPR005076">
    <property type="entry name" value="Glyco_trans_6"/>
</dbReference>
<dbReference type="Gene3D" id="3.90.550.10">
    <property type="entry name" value="Spore Coat Polysaccharide Biosynthesis Protein SpsA, Chain A"/>
    <property type="match status" value="1"/>
</dbReference>
<organism evidence="5 6">
    <name type="scientific">Haemophilus pittmaniae</name>
    <dbReference type="NCBI Taxonomy" id="249188"/>
    <lineage>
        <taxon>Bacteria</taxon>
        <taxon>Pseudomonadati</taxon>
        <taxon>Pseudomonadota</taxon>
        <taxon>Gammaproteobacteria</taxon>
        <taxon>Pasteurellales</taxon>
        <taxon>Pasteurellaceae</taxon>
        <taxon>Haemophilus</taxon>
    </lineage>
</organism>
<evidence type="ECO:0000256" key="3">
    <source>
        <dbReference type="ARBA" id="ARBA00022676"/>
    </source>
</evidence>
<dbReference type="EMBL" id="UGHS01000004">
    <property type="protein sequence ID" value="STO93153.1"/>
    <property type="molecule type" value="Genomic_DNA"/>
</dbReference>
<dbReference type="OrthoDB" id="9802881at2"/>
<dbReference type="InterPro" id="IPR029044">
    <property type="entry name" value="Nucleotide-diphossugar_trans"/>
</dbReference>
<dbReference type="GO" id="GO:0016020">
    <property type="term" value="C:membrane"/>
    <property type="evidence" value="ECO:0007669"/>
    <property type="project" value="InterPro"/>
</dbReference>
<evidence type="ECO:0000256" key="1">
    <source>
        <dbReference type="ARBA" id="ARBA00001936"/>
    </source>
</evidence>
<dbReference type="Proteomes" id="UP000255264">
    <property type="component" value="Unassembled WGS sequence"/>
</dbReference>
<gene>
    <name evidence="5" type="ORF">NCTC13335_01017</name>
</gene>
<evidence type="ECO:0000256" key="2">
    <source>
        <dbReference type="ARBA" id="ARBA00010413"/>
    </source>
</evidence>
<comment type="cofactor">
    <cofactor evidence="1">
        <name>Mn(2+)</name>
        <dbReference type="ChEBI" id="CHEBI:29035"/>
    </cofactor>
</comment>
<dbReference type="Pfam" id="PF03414">
    <property type="entry name" value="Glyco_transf_6"/>
    <property type="match status" value="1"/>
</dbReference>
<comment type="similarity">
    <text evidence="2">Belongs to the glycosyltransferase 6 family.</text>
</comment>
<keyword evidence="6" id="KW-1185">Reference proteome</keyword>
<sequence>MIKETIAVLYIVQGNDFAAWDNFYRSSEEFLLPRQHKQYFVFSDDESITRNSNISIVRTNGLKDSKSRFWLFSAIENQLAEFTYVYAFSSHVRFVSPIVAEDITPTPNSPFVVYRQYPDLDHVLANEFPYERVVNANSYVPYGVGEQYLTCALFGGMRDSFISACRCIDAAIEDDRYRHIASLNAEDKQLNQYFLYKNNMNVLSANWIRKANEPWKRYAKMLDVIQEDSFDIPVDVLESVKNIHEIFRYAPHSFFLDLQENVAKSWRALLKAYLYGQLTTFDFPAKKPELVGKNIIWQYWGQGIDDRLPELTKVCFASVDRNKGDYTVIRVDDASLAEYIDLPDFMWQKRGGAFSTALFSDVVRLILLYVYGGIWVDATIIFSSPLPKGLLEQDFFLFHRDIGNSNKAYWERINKDYFCWDKEHKVNSLNSFIIAKPRHVVTETLLQLLLNYWKTQDHVPCYYIFQILFDQVMKYDLDNQRLLVRDDTFPHELSMKLWSDYNAEEINDLFSRCSVHKLTGHANLADCGENSVWQHLKREYLG</sequence>
<evidence type="ECO:0000313" key="6">
    <source>
        <dbReference type="Proteomes" id="UP000255264"/>
    </source>
</evidence>
<dbReference type="InterPro" id="IPR008441">
    <property type="entry name" value="AfumC-like_glycosyl_Trfase"/>
</dbReference>
<dbReference type="Pfam" id="PF05704">
    <property type="entry name" value="Caps_synth"/>
    <property type="match status" value="1"/>
</dbReference>
<name>A0A377IY75_9PAST</name>